<evidence type="ECO:0000256" key="1">
    <source>
        <dbReference type="SAM" id="MobiDB-lite"/>
    </source>
</evidence>
<proteinExistence type="predicted"/>
<dbReference type="HOGENOM" id="CLU_063108_0_0_1"/>
<feature type="region of interest" description="Disordered" evidence="1">
    <location>
        <begin position="354"/>
        <end position="373"/>
    </location>
</feature>
<keyword evidence="3" id="KW-1185">Reference proteome</keyword>
<reference evidence="3" key="2">
    <citation type="submission" date="2015-01" db="EMBL/GenBank/DDBJ databases">
        <title>Evolutionary Origins and Diversification of the Mycorrhizal Mutualists.</title>
        <authorList>
            <consortium name="DOE Joint Genome Institute"/>
            <consortium name="Mycorrhizal Genomics Consortium"/>
            <person name="Kohler A."/>
            <person name="Kuo A."/>
            <person name="Nagy L.G."/>
            <person name="Floudas D."/>
            <person name="Copeland A."/>
            <person name="Barry K.W."/>
            <person name="Cichocki N."/>
            <person name="Veneault-Fourrey C."/>
            <person name="LaButti K."/>
            <person name="Lindquist E.A."/>
            <person name="Lipzen A."/>
            <person name="Lundell T."/>
            <person name="Morin E."/>
            <person name="Murat C."/>
            <person name="Riley R."/>
            <person name="Ohm R."/>
            <person name="Sun H."/>
            <person name="Tunlid A."/>
            <person name="Henrissat B."/>
            <person name="Grigoriev I.V."/>
            <person name="Hibbett D.S."/>
            <person name="Martin F."/>
        </authorList>
    </citation>
    <scope>NUCLEOTIDE SEQUENCE [LARGE SCALE GENOMIC DNA]</scope>
    <source>
        <strain evidence="3">Foug A</strain>
    </source>
</reference>
<evidence type="ECO:0000313" key="2">
    <source>
        <dbReference type="EMBL" id="KIM56404.1"/>
    </source>
</evidence>
<dbReference type="STRING" id="1036808.A0A0C3DJ92"/>
<name>A0A0C3DJ92_9AGAM</name>
<sequence>MSLPKPGKYGGQDDIEEFDDWLTQLLKYLRTFKVTRYRRDADHILYTGLYLEGITAKWYNQEVELPDRCINYWSFEDLICGLFKRFIHEATAQQATTNYDRTCYSAEKGALAFFNDMKQRAHHIVEPPDNYLFRRKQPKKDKGKAPQAHLYVVDICKDESDTPRDEEIGEVHSTDLPDESANNTAHNVQEGKEPEVEHLDTYLIIDEEEDDDELIGYLGAMRPVEELEEPDDEHVIQCYSMQLHYEEDNPQDTASELTPVPSVDEGTPSPGPDGAQDADAQEPQPHWTWGPAYGAVHRAHCAVCSAYMHHLSEALWNHVPLAEDTVQQLHAQREYNRGWNDCDQAQMQCNWAPARASTPHTEHAQSLLPPATS</sequence>
<dbReference type="EMBL" id="KN822117">
    <property type="protein sequence ID" value="KIM56404.1"/>
    <property type="molecule type" value="Genomic_DNA"/>
</dbReference>
<reference evidence="2 3" key="1">
    <citation type="submission" date="2014-04" db="EMBL/GenBank/DDBJ databases">
        <authorList>
            <consortium name="DOE Joint Genome Institute"/>
            <person name="Kuo A."/>
            <person name="Kohler A."/>
            <person name="Nagy L.G."/>
            <person name="Floudas D."/>
            <person name="Copeland A."/>
            <person name="Barry K.W."/>
            <person name="Cichocki N."/>
            <person name="Veneault-Fourrey C."/>
            <person name="LaButti K."/>
            <person name="Lindquist E.A."/>
            <person name="Lipzen A."/>
            <person name="Lundell T."/>
            <person name="Morin E."/>
            <person name="Murat C."/>
            <person name="Sun H."/>
            <person name="Tunlid A."/>
            <person name="Henrissat B."/>
            <person name="Grigoriev I.V."/>
            <person name="Hibbett D.S."/>
            <person name="Martin F."/>
            <person name="Nordberg H.P."/>
            <person name="Cantor M.N."/>
            <person name="Hua S.X."/>
        </authorList>
    </citation>
    <scope>NUCLEOTIDE SEQUENCE [LARGE SCALE GENOMIC DNA]</scope>
    <source>
        <strain evidence="2 3">Foug A</strain>
    </source>
</reference>
<dbReference type="Proteomes" id="UP000053989">
    <property type="component" value="Unassembled WGS sequence"/>
</dbReference>
<evidence type="ECO:0000313" key="3">
    <source>
        <dbReference type="Proteomes" id="UP000053989"/>
    </source>
</evidence>
<dbReference type="AlphaFoldDB" id="A0A0C3DJ92"/>
<feature type="region of interest" description="Disordered" evidence="1">
    <location>
        <begin position="248"/>
        <end position="287"/>
    </location>
</feature>
<accession>A0A0C3DJ92</accession>
<organism evidence="2 3">
    <name type="scientific">Scleroderma citrinum Foug A</name>
    <dbReference type="NCBI Taxonomy" id="1036808"/>
    <lineage>
        <taxon>Eukaryota</taxon>
        <taxon>Fungi</taxon>
        <taxon>Dikarya</taxon>
        <taxon>Basidiomycota</taxon>
        <taxon>Agaricomycotina</taxon>
        <taxon>Agaricomycetes</taxon>
        <taxon>Agaricomycetidae</taxon>
        <taxon>Boletales</taxon>
        <taxon>Sclerodermatineae</taxon>
        <taxon>Sclerodermataceae</taxon>
        <taxon>Scleroderma</taxon>
    </lineage>
</organism>
<feature type="region of interest" description="Disordered" evidence="1">
    <location>
        <begin position="171"/>
        <end position="193"/>
    </location>
</feature>
<gene>
    <name evidence="2" type="ORF">SCLCIDRAFT_29635</name>
</gene>
<evidence type="ECO:0008006" key="4">
    <source>
        <dbReference type="Google" id="ProtNLM"/>
    </source>
</evidence>
<dbReference type="InParanoid" id="A0A0C3DJ92"/>
<protein>
    <recommendedName>
        <fullName evidence="4">Retrotransposon gag domain-containing protein</fullName>
    </recommendedName>
</protein>